<accession>A0A078AL82</accession>
<name>A0A078AL82_STYLE</name>
<feature type="region of interest" description="Disordered" evidence="1">
    <location>
        <begin position="405"/>
        <end position="455"/>
    </location>
</feature>
<feature type="compositionally biased region" description="Polar residues" evidence="1">
    <location>
        <begin position="129"/>
        <end position="159"/>
    </location>
</feature>
<dbReference type="InParanoid" id="A0A078AL82"/>
<dbReference type="Proteomes" id="UP000039865">
    <property type="component" value="Unassembled WGS sequence"/>
</dbReference>
<feature type="region of interest" description="Disordered" evidence="1">
    <location>
        <begin position="127"/>
        <end position="159"/>
    </location>
</feature>
<feature type="compositionally biased region" description="Basic and acidic residues" evidence="1">
    <location>
        <begin position="430"/>
        <end position="441"/>
    </location>
</feature>
<reference evidence="2 3" key="1">
    <citation type="submission" date="2014-06" db="EMBL/GenBank/DDBJ databases">
        <authorList>
            <person name="Swart Estienne"/>
        </authorList>
    </citation>
    <scope>NUCLEOTIDE SEQUENCE [LARGE SCALE GENOMIC DNA]</scope>
    <source>
        <strain evidence="2 3">130c</strain>
    </source>
</reference>
<dbReference type="EMBL" id="CCKQ01011096">
    <property type="protein sequence ID" value="CDW82636.1"/>
    <property type="molecule type" value="Genomic_DNA"/>
</dbReference>
<sequence length="455" mass="53108">MMIQNNLIQKTPTTNNYNLSNDFLFFSPNDSFDMDDEIHDMSLSLIMRDLQTDNYEQPISGHTNQSNNYNSKIISNQVHADLQIDSDQVKKVVFKSHKKRIETKLFVLQNHQQLEVEAESLDKQKFSDSKMSSQATVSTQISQRKMSEEISAQLSPKSSELEQQISDSIKGKLSKNLFSLKRKSGQIFNNIMGKLTSNKNLQKIENLPLQKSNTLDNQQKQNSIFRQNSVHSQGVFSYINSNAPSKTAQEKCKTFQRKNTSSSINPSINDLASKNPQKLREMIVEQYKQKQQQGLKFLETNQIFKKGLLNLSLSIYFEYQNSIEVLREMNNEENKYQLHQKNFKIQKQAKVIDCFAKLPQLNYNSKISSHQELLELPESQNYRLHTQQNHNLDNLFTQGVEEYEENKEEEYDYQSIDDMPSKSKPKKGRRFQDFLTPEKKRQYALKLQNKKKKIQ</sequence>
<gene>
    <name evidence="2" type="primary">Contig8327.g8877</name>
    <name evidence="2" type="ORF">STYLEM_11669</name>
</gene>
<protein>
    <submittedName>
        <fullName evidence="2">Uncharacterized protein</fullName>
    </submittedName>
</protein>
<keyword evidence="3" id="KW-1185">Reference proteome</keyword>
<evidence type="ECO:0000313" key="3">
    <source>
        <dbReference type="Proteomes" id="UP000039865"/>
    </source>
</evidence>
<evidence type="ECO:0000313" key="2">
    <source>
        <dbReference type="EMBL" id="CDW82636.1"/>
    </source>
</evidence>
<dbReference type="AlphaFoldDB" id="A0A078AL82"/>
<evidence type="ECO:0000256" key="1">
    <source>
        <dbReference type="SAM" id="MobiDB-lite"/>
    </source>
</evidence>
<organism evidence="2 3">
    <name type="scientific">Stylonychia lemnae</name>
    <name type="common">Ciliate</name>
    <dbReference type="NCBI Taxonomy" id="5949"/>
    <lineage>
        <taxon>Eukaryota</taxon>
        <taxon>Sar</taxon>
        <taxon>Alveolata</taxon>
        <taxon>Ciliophora</taxon>
        <taxon>Intramacronucleata</taxon>
        <taxon>Spirotrichea</taxon>
        <taxon>Stichotrichia</taxon>
        <taxon>Sporadotrichida</taxon>
        <taxon>Oxytrichidae</taxon>
        <taxon>Stylonychinae</taxon>
        <taxon>Stylonychia</taxon>
    </lineage>
</organism>
<proteinExistence type="predicted"/>